<dbReference type="AlphaFoldDB" id="A0A0F9JIW7"/>
<comment type="caution">
    <text evidence="2">The sequence shown here is derived from an EMBL/GenBank/DDBJ whole genome shotgun (WGS) entry which is preliminary data.</text>
</comment>
<dbReference type="EMBL" id="LAZR01009930">
    <property type="protein sequence ID" value="KKM69789.1"/>
    <property type="molecule type" value="Genomic_DNA"/>
</dbReference>
<sequence>MARKRISMKKMREVIRLKMSNDFSDRQIARALNISRPVVAKYWKGFLSSGLKFEQIETMADSKLLQILEKRPVVQNLKCDKYKKLAENFPYLLKELKRKGVTMNLLWDEYKLKHSGGYQYSQFCYHFQVWRNASEVGMHIEHKAGDKMFVDYTGTKLAIIDPKNGKETPVEVFVAILGASDLTYVEATPSQEKEEWIRSNERAFWYFGGVSAAIVPDNLKSAVNRSNRYEPEINPTFDDFAEHYGTFIVPARVRKERDKALVECAVRLVYQRIYAPMRNRVFYCLEELNETIWGLLDGHNNKNFQRLDFSRRGLFEQVEKSALKPLPKERYPMKTTKWVTIGFNYHVELRDDRHYYSVPYYLRQKSKKTKTKAKMVYDERIVAIYYDNIRIAQYKRDRRPNEYTTLPEHMPPEHRFYAEWSPERLCRWAKSIGEEVEQVIEKVLKSRKHPEQAFRVCLGILSLAKKYTPQRLNKACAKANRFGTYSYKRIESMLKLGVEEEGQQEFEFVSSIPEHENIRGSQYYS</sequence>
<dbReference type="PANTHER" id="PTHR35004">
    <property type="entry name" value="TRANSPOSASE RV3428C-RELATED"/>
    <property type="match status" value="1"/>
</dbReference>
<dbReference type="InterPro" id="IPR001584">
    <property type="entry name" value="Integrase_cat-core"/>
</dbReference>
<protein>
    <recommendedName>
        <fullName evidence="1">Integrase catalytic domain-containing protein</fullName>
    </recommendedName>
</protein>
<name>A0A0F9JIW7_9ZZZZ</name>
<reference evidence="2" key="1">
    <citation type="journal article" date="2015" name="Nature">
        <title>Complex archaea that bridge the gap between prokaryotes and eukaryotes.</title>
        <authorList>
            <person name="Spang A."/>
            <person name="Saw J.H."/>
            <person name="Jorgensen S.L."/>
            <person name="Zaremba-Niedzwiedzka K."/>
            <person name="Martijn J."/>
            <person name="Lind A.E."/>
            <person name="van Eijk R."/>
            <person name="Schleper C."/>
            <person name="Guy L."/>
            <person name="Ettema T.J."/>
        </authorList>
    </citation>
    <scope>NUCLEOTIDE SEQUENCE</scope>
</reference>
<evidence type="ECO:0000313" key="2">
    <source>
        <dbReference type="EMBL" id="KKM69789.1"/>
    </source>
</evidence>
<dbReference type="NCBIfam" id="NF033546">
    <property type="entry name" value="transpos_IS21"/>
    <property type="match status" value="1"/>
</dbReference>
<gene>
    <name evidence="2" type="ORF">LCGC14_1447250</name>
</gene>
<dbReference type="GO" id="GO:0015074">
    <property type="term" value="P:DNA integration"/>
    <property type="evidence" value="ECO:0007669"/>
    <property type="project" value="InterPro"/>
</dbReference>
<feature type="domain" description="Integrase catalytic" evidence="1">
    <location>
        <begin position="140"/>
        <end position="335"/>
    </location>
</feature>
<accession>A0A0F9JIW7</accession>
<organism evidence="2">
    <name type="scientific">marine sediment metagenome</name>
    <dbReference type="NCBI Taxonomy" id="412755"/>
    <lineage>
        <taxon>unclassified sequences</taxon>
        <taxon>metagenomes</taxon>
        <taxon>ecological metagenomes</taxon>
    </lineage>
</organism>
<proteinExistence type="predicted"/>
<evidence type="ECO:0000259" key="1">
    <source>
        <dbReference type="PROSITE" id="PS50994"/>
    </source>
</evidence>
<dbReference type="PROSITE" id="PS50994">
    <property type="entry name" value="INTEGRASE"/>
    <property type="match status" value="1"/>
</dbReference>
<dbReference type="PANTHER" id="PTHR35004:SF8">
    <property type="entry name" value="TRANSPOSASE RV3428C-RELATED"/>
    <property type="match status" value="1"/>
</dbReference>